<dbReference type="RefSeq" id="WP_165313004.1">
    <property type="nucleotide sequence ID" value="NZ_CP049332.1"/>
</dbReference>
<evidence type="ECO:0000313" key="2">
    <source>
        <dbReference type="Proteomes" id="UP000503003"/>
    </source>
</evidence>
<proteinExistence type="predicted"/>
<dbReference type="Pfam" id="PF06992">
    <property type="entry name" value="Phage_lambda_P"/>
    <property type="match status" value="1"/>
</dbReference>
<accession>A0A6G7CN25</accession>
<protein>
    <recommendedName>
        <fullName evidence="3">Replication protein P</fullName>
    </recommendedName>
</protein>
<evidence type="ECO:0008006" key="3">
    <source>
        <dbReference type="Google" id="ProtNLM"/>
    </source>
</evidence>
<name>A0A6G7CN25_9VIBR</name>
<dbReference type="InterPro" id="IPR009731">
    <property type="entry name" value="P-like"/>
</dbReference>
<evidence type="ECO:0000313" key="1">
    <source>
        <dbReference type="EMBL" id="QIH43470.1"/>
    </source>
</evidence>
<organism evidence="1 2">
    <name type="scientific">Vibrio ziniensis</name>
    <dbReference type="NCBI Taxonomy" id="2711221"/>
    <lineage>
        <taxon>Bacteria</taxon>
        <taxon>Pseudomonadati</taxon>
        <taxon>Pseudomonadota</taxon>
        <taxon>Gammaproteobacteria</taxon>
        <taxon>Vibrionales</taxon>
        <taxon>Vibrionaceae</taxon>
        <taxon>Vibrio</taxon>
    </lineage>
</organism>
<sequence length="220" mass="25210">MKPVHQMVMPSPQSKDCASRQAVSEDTRQFVNQIFIELQAAFPAWRQAFPNNDCLAAAKITWMRALVESKVTNKNQIAQGLRMARKSESDFFPSVGKFISWCGTNPQVPDIDSAFEMLDKYIRRAFSAIPKEVRAMFDMINPQTIKNGTVTEIYRPFKRNYKFICSKLNNGEAIDEFVIERLPKPKEPELSQEEREAQRLRILGKIQVFKKSVKGCEGAQ</sequence>
<gene>
    <name evidence="1" type="ORF">G5S32_15850</name>
</gene>
<dbReference type="Proteomes" id="UP000503003">
    <property type="component" value="Chromosome 2"/>
</dbReference>
<dbReference type="EMBL" id="CP049332">
    <property type="protein sequence ID" value="QIH43470.1"/>
    <property type="molecule type" value="Genomic_DNA"/>
</dbReference>
<dbReference type="AlphaFoldDB" id="A0A6G7CN25"/>
<dbReference type="GO" id="GO:0006270">
    <property type="term" value="P:DNA replication initiation"/>
    <property type="evidence" value="ECO:0007669"/>
    <property type="project" value="InterPro"/>
</dbReference>
<keyword evidence="2" id="KW-1185">Reference proteome</keyword>
<reference evidence="1 2" key="1">
    <citation type="submission" date="2020-02" db="EMBL/GenBank/DDBJ databases">
        <title>A complete genome of a marine bacterium Vibrio sp. ZWAL4003 isolated from the mangrove sediment with the ability to degrade polysaccharides.</title>
        <authorList>
            <person name="Wu J."/>
            <person name="Qu W."/>
            <person name="Zeng R."/>
        </authorList>
    </citation>
    <scope>NUCLEOTIDE SEQUENCE [LARGE SCALE GENOMIC DNA]</scope>
    <source>
        <strain evidence="1 2">ZWAL4003</strain>
    </source>
</reference>
<dbReference type="KEGG" id="vzi:G5S32_15850"/>